<dbReference type="AlphaFoldDB" id="A0A6L3V619"/>
<proteinExistence type="predicted"/>
<comment type="caution">
    <text evidence="2">The sequence shown here is derived from an EMBL/GenBank/DDBJ whole genome shotgun (WGS) entry which is preliminary data.</text>
</comment>
<feature type="transmembrane region" description="Helical" evidence="1">
    <location>
        <begin position="12"/>
        <end position="30"/>
    </location>
</feature>
<evidence type="ECO:0000256" key="1">
    <source>
        <dbReference type="SAM" id="Phobius"/>
    </source>
</evidence>
<sequence length="154" mass="18248">MRRRHVHKKSVFILLFIISAVFILLSRGLFSSSGDHALKAVDAFYKYEQEGNFSGSWEMFHPYMKLKFTKGHYLQDRAHVFMNHFGVDTFTYSLGKPKKLKNWQPPSEEFDLGIVYKVPVTQVFKGKYGNFSLHQEVFVVRVKKDWMILWDYNK</sequence>
<reference evidence="2 3" key="1">
    <citation type="journal article" date="2016" name="Antonie Van Leeuwenhoek">
        <title>Bacillus depressus sp. nov., isolated from soil of a sunflower field.</title>
        <authorList>
            <person name="Wei X."/>
            <person name="Xin D."/>
            <person name="Xin Y."/>
            <person name="Zhang H."/>
            <person name="Wang T."/>
            <person name="Zhang J."/>
        </authorList>
    </citation>
    <scope>NUCLEOTIDE SEQUENCE [LARGE SCALE GENOMIC DNA]</scope>
    <source>
        <strain evidence="2 3">BZ1</strain>
    </source>
</reference>
<keyword evidence="3" id="KW-1185">Reference proteome</keyword>
<gene>
    <name evidence="2" type="ORF">F7731_10005</name>
</gene>
<accession>A0A6L3V619</accession>
<name>A0A6L3V619_9BACI</name>
<protein>
    <recommendedName>
        <fullName evidence="4">DUF4878 domain-containing protein</fullName>
    </recommendedName>
</protein>
<evidence type="ECO:0008006" key="4">
    <source>
        <dbReference type="Google" id="ProtNLM"/>
    </source>
</evidence>
<organism evidence="2 3">
    <name type="scientific">Cytobacillus depressus</name>
    <dbReference type="NCBI Taxonomy" id="1602942"/>
    <lineage>
        <taxon>Bacteria</taxon>
        <taxon>Bacillati</taxon>
        <taxon>Bacillota</taxon>
        <taxon>Bacilli</taxon>
        <taxon>Bacillales</taxon>
        <taxon>Bacillaceae</taxon>
        <taxon>Cytobacillus</taxon>
    </lineage>
</organism>
<dbReference type="InterPro" id="IPR032710">
    <property type="entry name" value="NTF2-like_dom_sf"/>
</dbReference>
<dbReference type="Proteomes" id="UP000481030">
    <property type="component" value="Unassembled WGS sequence"/>
</dbReference>
<dbReference type="OrthoDB" id="2720594at2"/>
<keyword evidence="1" id="KW-0812">Transmembrane</keyword>
<evidence type="ECO:0000313" key="3">
    <source>
        <dbReference type="Proteomes" id="UP000481030"/>
    </source>
</evidence>
<dbReference type="SUPFAM" id="SSF54427">
    <property type="entry name" value="NTF2-like"/>
    <property type="match status" value="1"/>
</dbReference>
<dbReference type="RefSeq" id="WP_151534640.1">
    <property type="nucleotide sequence ID" value="NZ_WBOS01000003.1"/>
</dbReference>
<dbReference type="EMBL" id="WBOS01000003">
    <property type="protein sequence ID" value="KAB2336686.1"/>
    <property type="molecule type" value="Genomic_DNA"/>
</dbReference>
<keyword evidence="1" id="KW-1133">Transmembrane helix</keyword>
<evidence type="ECO:0000313" key="2">
    <source>
        <dbReference type="EMBL" id="KAB2336686.1"/>
    </source>
</evidence>
<keyword evidence="1" id="KW-0472">Membrane</keyword>